<keyword evidence="5" id="KW-0676">Redox-active center</keyword>
<evidence type="ECO:0000256" key="5">
    <source>
        <dbReference type="ARBA" id="ARBA00023284"/>
    </source>
</evidence>
<dbReference type="Proteomes" id="UP000498740">
    <property type="component" value="Unassembled WGS sequence"/>
</dbReference>
<dbReference type="AlphaFoldDB" id="A0A7J0CRP5"/>
<dbReference type="InterPro" id="IPR000866">
    <property type="entry name" value="AhpC/TSA"/>
</dbReference>
<sequence>MEEGAPVRLPLPVGVFGAGVGRGVRSLVGAAPRPVPPPVALPYWAPMKRPSRAAILTAAVATALAGCAAPEEPLRTHQSLPEQPLFRSIRPADRPDAPAFSGTSLAGKPLSLAGHRGEVVVVNAWASWCGPCRAEAPALNRIQRKLGDRGVRVMGINNDTELGAARAFEGDYALGYPSLHDPSGKQFFKLPKGLVNTQGLPFTVFVDRAGKLAGAVSGGVSEEDLDAILGALLKEKAGAGQAVEALG</sequence>
<dbReference type="Pfam" id="PF00578">
    <property type="entry name" value="AhpC-TSA"/>
    <property type="match status" value="1"/>
</dbReference>
<proteinExistence type="predicted"/>
<dbReference type="InterPro" id="IPR013766">
    <property type="entry name" value="Thioredoxin_domain"/>
</dbReference>
<dbReference type="InterPro" id="IPR050553">
    <property type="entry name" value="Thioredoxin_ResA/DsbE_sf"/>
</dbReference>
<dbReference type="CDD" id="cd02966">
    <property type="entry name" value="TlpA_like_family"/>
    <property type="match status" value="1"/>
</dbReference>
<evidence type="ECO:0000256" key="4">
    <source>
        <dbReference type="ARBA" id="ARBA00023157"/>
    </source>
</evidence>
<comment type="subcellular location">
    <subcellularLocation>
        <location evidence="1">Cell envelope</location>
    </subcellularLocation>
</comment>
<dbReference type="GO" id="GO:0030313">
    <property type="term" value="C:cell envelope"/>
    <property type="evidence" value="ECO:0007669"/>
    <property type="project" value="UniProtKB-SubCell"/>
</dbReference>
<evidence type="ECO:0000256" key="1">
    <source>
        <dbReference type="ARBA" id="ARBA00004196"/>
    </source>
</evidence>
<feature type="domain" description="Thioredoxin" evidence="6">
    <location>
        <begin position="91"/>
        <end position="234"/>
    </location>
</feature>
<dbReference type="GO" id="GO:0017004">
    <property type="term" value="P:cytochrome complex assembly"/>
    <property type="evidence" value="ECO:0007669"/>
    <property type="project" value="UniProtKB-KW"/>
</dbReference>
<name>A0A7J0CRP5_STRMI</name>
<evidence type="ECO:0000313" key="8">
    <source>
        <dbReference type="Proteomes" id="UP000498740"/>
    </source>
</evidence>
<dbReference type="GO" id="GO:0016209">
    <property type="term" value="F:antioxidant activity"/>
    <property type="evidence" value="ECO:0007669"/>
    <property type="project" value="InterPro"/>
</dbReference>
<gene>
    <name evidence="7" type="ORF">Smic_37270</name>
</gene>
<reference evidence="7 8" key="1">
    <citation type="submission" date="2020-05" db="EMBL/GenBank/DDBJ databases">
        <title>Whole genome shotgun sequence of Streptomyces microflavus NBRC 13062.</title>
        <authorList>
            <person name="Komaki H."/>
            <person name="Tamura T."/>
        </authorList>
    </citation>
    <scope>NUCLEOTIDE SEQUENCE [LARGE SCALE GENOMIC DNA]</scope>
    <source>
        <strain evidence="7 8">NBRC 13062</strain>
    </source>
</reference>
<accession>A0A7J0CRP5</accession>
<keyword evidence="3" id="KW-0735">Signal-anchor</keyword>
<dbReference type="InterPro" id="IPR036249">
    <property type="entry name" value="Thioredoxin-like_sf"/>
</dbReference>
<dbReference type="Gene3D" id="3.40.30.10">
    <property type="entry name" value="Glutaredoxin"/>
    <property type="match status" value="1"/>
</dbReference>
<dbReference type="SUPFAM" id="SSF52833">
    <property type="entry name" value="Thioredoxin-like"/>
    <property type="match status" value="1"/>
</dbReference>
<evidence type="ECO:0000259" key="6">
    <source>
        <dbReference type="PROSITE" id="PS51352"/>
    </source>
</evidence>
<evidence type="ECO:0000256" key="3">
    <source>
        <dbReference type="ARBA" id="ARBA00022968"/>
    </source>
</evidence>
<keyword evidence="4" id="KW-1015">Disulfide bond</keyword>
<comment type="caution">
    <text evidence="7">The sequence shown here is derived from an EMBL/GenBank/DDBJ whole genome shotgun (WGS) entry which is preliminary data.</text>
</comment>
<dbReference type="PROSITE" id="PS51352">
    <property type="entry name" value="THIOREDOXIN_2"/>
    <property type="match status" value="1"/>
</dbReference>
<dbReference type="GO" id="GO:0016491">
    <property type="term" value="F:oxidoreductase activity"/>
    <property type="evidence" value="ECO:0007669"/>
    <property type="project" value="InterPro"/>
</dbReference>
<dbReference type="EMBL" id="BLWD01000001">
    <property type="protein sequence ID" value="GFN05171.1"/>
    <property type="molecule type" value="Genomic_DNA"/>
</dbReference>
<organism evidence="7 8">
    <name type="scientific">Streptomyces microflavus</name>
    <name type="common">Streptomyces lipmanii</name>
    <dbReference type="NCBI Taxonomy" id="1919"/>
    <lineage>
        <taxon>Bacteria</taxon>
        <taxon>Bacillati</taxon>
        <taxon>Actinomycetota</taxon>
        <taxon>Actinomycetes</taxon>
        <taxon>Kitasatosporales</taxon>
        <taxon>Streptomycetaceae</taxon>
        <taxon>Streptomyces</taxon>
    </lineage>
</organism>
<dbReference type="PANTHER" id="PTHR42852:SF6">
    <property type="entry name" value="THIOL:DISULFIDE INTERCHANGE PROTEIN DSBE"/>
    <property type="match status" value="1"/>
</dbReference>
<evidence type="ECO:0000256" key="2">
    <source>
        <dbReference type="ARBA" id="ARBA00022748"/>
    </source>
</evidence>
<keyword evidence="3" id="KW-0812">Transmembrane</keyword>
<dbReference type="PANTHER" id="PTHR42852">
    <property type="entry name" value="THIOL:DISULFIDE INTERCHANGE PROTEIN DSBE"/>
    <property type="match status" value="1"/>
</dbReference>
<evidence type="ECO:0000313" key="7">
    <source>
        <dbReference type="EMBL" id="GFN05171.1"/>
    </source>
</evidence>
<protein>
    <recommendedName>
        <fullName evidence="6">Thioredoxin domain-containing protein</fullName>
    </recommendedName>
</protein>
<keyword evidence="2" id="KW-0201">Cytochrome c-type biogenesis</keyword>